<evidence type="ECO:0000259" key="1">
    <source>
        <dbReference type="PROSITE" id="PS50943"/>
    </source>
</evidence>
<dbReference type="GO" id="GO:0003677">
    <property type="term" value="F:DNA binding"/>
    <property type="evidence" value="ECO:0007669"/>
    <property type="project" value="InterPro"/>
</dbReference>
<reference evidence="2 3" key="1">
    <citation type="submission" date="2021-01" db="EMBL/GenBank/DDBJ databases">
        <title>Entomomonas sp. F2A isolated from a house cricket (Acheta domesticus).</title>
        <authorList>
            <person name="Spergser J."/>
            <person name="Busse H.-J."/>
        </authorList>
    </citation>
    <scope>NUCLEOTIDE SEQUENCE [LARGE SCALE GENOMIC DNA]</scope>
    <source>
        <strain evidence="2 3">F2A</strain>
    </source>
</reference>
<feature type="domain" description="HTH cro/C1-type" evidence="1">
    <location>
        <begin position="11"/>
        <end position="64"/>
    </location>
</feature>
<evidence type="ECO:0000313" key="2">
    <source>
        <dbReference type="EMBL" id="QQP85316.1"/>
    </source>
</evidence>
<keyword evidence="3" id="KW-1185">Reference proteome</keyword>
<dbReference type="Proteomes" id="UP000595278">
    <property type="component" value="Chromosome"/>
</dbReference>
<dbReference type="KEGG" id="eaz:JHT90_13165"/>
<dbReference type="EMBL" id="CP067393">
    <property type="protein sequence ID" value="QQP85316.1"/>
    <property type="molecule type" value="Genomic_DNA"/>
</dbReference>
<proteinExistence type="predicted"/>
<dbReference type="Gene3D" id="1.10.260.40">
    <property type="entry name" value="lambda repressor-like DNA-binding domains"/>
    <property type="match status" value="1"/>
</dbReference>
<sequence>MMATNSLSTRLKEERKRLGMTQQEIADKVSITRETWSRYESAKIAPGSEVLLNLVNLGVDTNYILTGVRIIPIDSLSRSSVLTTAEETGTYKAGVQLTQQELELIYCYRKVSEDGKKSIEDIAKLLATQQAKQ</sequence>
<dbReference type="PROSITE" id="PS50943">
    <property type="entry name" value="HTH_CROC1"/>
    <property type="match status" value="1"/>
</dbReference>
<dbReference type="InterPro" id="IPR010982">
    <property type="entry name" value="Lambda_DNA-bd_dom_sf"/>
</dbReference>
<dbReference type="SUPFAM" id="SSF47413">
    <property type="entry name" value="lambda repressor-like DNA-binding domains"/>
    <property type="match status" value="1"/>
</dbReference>
<dbReference type="AlphaFoldDB" id="A0A974NEJ2"/>
<organism evidence="2 3">
    <name type="scientific">Entomomonas asaccharolytica</name>
    <dbReference type="NCBI Taxonomy" id="2785331"/>
    <lineage>
        <taxon>Bacteria</taxon>
        <taxon>Pseudomonadati</taxon>
        <taxon>Pseudomonadota</taxon>
        <taxon>Gammaproteobacteria</taxon>
        <taxon>Pseudomonadales</taxon>
        <taxon>Pseudomonadaceae</taxon>
        <taxon>Entomomonas</taxon>
    </lineage>
</organism>
<name>A0A974NEJ2_9GAMM</name>
<dbReference type="CDD" id="cd00093">
    <property type="entry name" value="HTH_XRE"/>
    <property type="match status" value="1"/>
</dbReference>
<protein>
    <submittedName>
        <fullName evidence="2">Helix-turn-helix transcriptional regulator</fullName>
    </submittedName>
</protein>
<dbReference type="Pfam" id="PF12844">
    <property type="entry name" value="HTH_19"/>
    <property type="match status" value="1"/>
</dbReference>
<accession>A0A974NEJ2</accession>
<dbReference type="SMART" id="SM00530">
    <property type="entry name" value="HTH_XRE"/>
    <property type="match status" value="1"/>
</dbReference>
<dbReference type="RefSeq" id="WP_201091784.1">
    <property type="nucleotide sequence ID" value="NZ_CP067393.1"/>
</dbReference>
<evidence type="ECO:0000313" key="3">
    <source>
        <dbReference type="Proteomes" id="UP000595278"/>
    </source>
</evidence>
<gene>
    <name evidence="2" type="ORF">JHT90_13165</name>
</gene>
<dbReference type="InterPro" id="IPR001387">
    <property type="entry name" value="Cro/C1-type_HTH"/>
</dbReference>